<dbReference type="InterPro" id="IPR038078">
    <property type="entry name" value="PhoU-like_sf"/>
</dbReference>
<dbReference type="SUPFAM" id="SSF109755">
    <property type="entry name" value="PhoU-like"/>
    <property type="match status" value="1"/>
</dbReference>
<reference evidence="10" key="2">
    <citation type="submission" date="2021-04" db="EMBL/GenBank/DDBJ databases">
        <authorList>
            <person name="Gilroy R."/>
        </authorList>
    </citation>
    <scope>NUCLEOTIDE SEQUENCE</scope>
    <source>
        <strain evidence="10">378</strain>
    </source>
</reference>
<dbReference type="GO" id="GO:0030643">
    <property type="term" value="P:intracellular phosphate ion homeostasis"/>
    <property type="evidence" value="ECO:0007669"/>
    <property type="project" value="InterPro"/>
</dbReference>
<comment type="similarity">
    <text evidence="2 8">Belongs to the PhoU family.</text>
</comment>
<keyword evidence="5 8" id="KW-0963">Cytoplasm</keyword>
<feature type="domain" description="PhoU" evidence="9">
    <location>
        <begin position="118"/>
        <end position="203"/>
    </location>
</feature>
<dbReference type="InterPro" id="IPR028366">
    <property type="entry name" value="PhoU"/>
</dbReference>
<comment type="function">
    <text evidence="7 8">Plays a role in the regulation of phosphate uptake.</text>
</comment>
<comment type="subcellular location">
    <subcellularLocation>
        <location evidence="1 8">Cytoplasm</location>
    </subcellularLocation>
</comment>
<evidence type="ECO:0000313" key="11">
    <source>
        <dbReference type="Proteomes" id="UP000733611"/>
    </source>
</evidence>
<feature type="domain" description="PhoU" evidence="9">
    <location>
        <begin position="16"/>
        <end position="104"/>
    </location>
</feature>
<comment type="subunit">
    <text evidence="3 8">Homodimer.</text>
</comment>
<gene>
    <name evidence="10" type="primary">phoU</name>
    <name evidence="10" type="ORF">H9847_05980</name>
</gene>
<dbReference type="Gene3D" id="1.20.58.220">
    <property type="entry name" value="Phosphate transport system protein phou homolog 2, domain 2"/>
    <property type="match status" value="1"/>
</dbReference>
<dbReference type="FunFam" id="1.20.58.220:FF:000004">
    <property type="entry name" value="Phosphate-specific transport system accessory protein PhoU"/>
    <property type="match status" value="1"/>
</dbReference>
<comment type="caution">
    <text evidence="10">The sequence shown here is derived from an EMBL/GenBank/DDBJ whole genome shotgun (WGS) entry which is preliminary data.</text>
</comment>
<dbReference type="Pfam" id="PF01895">
    <property type="entry name" value="PhoU"/>
    <property type="match status" value="2"/>
</dbReference>
<keyword evidence="4 8" id="KW-0813">Transport</keyword>
<dbReference type="PANTHER" id="PTHR42930:SF3">
    <property type="entry name" value="PHOSPHATE-SPECIFIC TRANSPORT SYSTEM ACCESSORY PROTEIN PHOU"/>
    <property type="match status" value="1"/>
</dbReference>
<evidence type="ECO:0000256" key="8">
    <source>
        <dbReference type="PIRNR" id="PIRNR003107"/>
    </source>
</evidence>
<evidence type="ECO:0000256" key="1">
    <source>
        <dbReference type="ARBA" id="ARBA00004496"/>
    </source>
</evidence>
<dbReference type="NCBIfam" id="TIGR02135">
    <property type="entry name" value="phoU_full"/>
    <property type="match status" value="1"/>
</dbReference>
<evidence type="ECO:0000256" key="4">
    <source>
        <dbReference type="ARBA" id="ARBA00022448"/>
    </source>
</evidence>
<keyword evidence="6 8" id="KW-0592">Phosphate transport</keyword>
<dbReference type="GO" id="GO:0045936">
    <property type="term" value="P:negative regulation of phosphate metabolic process"/>
    <property type="evidence" value="ECO:0007669"/>
    <property type="project" value="InterPro"/>
</dbReference>
<dbReference type="GO" id="GO:0006817">
    <property type="term" value="P:phosphate ion transport"/>
    <property type="evidence" value="ECO:0007669"/>
    <property type="project" value="UniProtKB-KW"/>
</dbReference>
<sequence length="224" mass="25631">MRDQYNNQLKTLCEEIAQLGHFCDDALAGAIKALHDNDNDLARRIYKSDYIIDQKEREIENLCLTIILHQQPIASDLRLVSSALKMITDMERIGDQSSDIAEIVMNLDYAEKSSFKTIEEMAIVARGMVQDSVEAFINQDIELARDIIDRDNQVDDYLNQAREQMITLIKENNHNAATIVDILMIAKYLERIGDHATNIANWAIFQLMGEHPEKHPHPQARLQA</sequence>
<accession>A0A948TGR2</accession>
<dbReference type="PANTHER" id="PTHR42930">
    <property type="entry name" value="PHOSPHATE-SPECIFIC TRANSPORT SYSTEM ACCESSORY PROTEIN PHOU"/>
    <property type="match status" value="1"/>
</dbReference>
<evidence type="ECO:0000256" key="3">
    <source>
        <dbReference type="ARBA" id="ARBA00011738"/>
    </source>
</evidence>
<evidence type="ECO:0000256" key="5">
    <source>
        <dbReference type="ARBA" id="ARBA00022490"/>
    </source>
</evidence>
<organism evidence="10 11">
    <name type="scientific">Candidatus Anaerobiospirillum pullicola</name>
    <dbReference type="NCBI Taxonomy" id="2838451"/>
    <lineage>
        <taxon>Bacteria</taxon>
        <taxon>Pseudomonadati</taxon>
        <taxon>Pseudomonadota</taxon>
        <taxon>Gammaproteobacteria</taxon>
        <taxon>Aeromonadales</taxon>
        <taxon>Succinivibrionaceae</taxon>
        <taxon>Anaerobiospirillum</taxon>
    </lineage>
</organism>
<dbReference type="Proteomes" id="UP000733611">
    <property type="component" value="Unassembled WGS sequence"/>
</dbReference>
<reference evidence="10" key="1">
    <citation type="journal article" date="2021" name="PeerJ">
        <title>Extensive microbial diversity within the chicken gut microbiome revealed by metagenomics and culture.</title>
        <authorList>
            <person name="Gilroy R."/>
            <person name="Ravi A."/>
            <person name="Getino M."/>
            <person name="Pursley I."/>
            <person name="Horton D.L."/>
            <person name="Alikhan N.F."/>
            <person name="Baker D."/>
            <person name="Gharbi K."/>
            <person name="Hall N."/>
            <person name="Watson M."/>
            <person name="Adriaenssens E.M."/>
            <person name="Foster-Nyarko E."/>
            <person name="Jarju S."/>
            <person name="Secka A."/>
            <person name="Antonio M."/>
            <person name="Oren A."/>
            <person name="Chaudhuri R.R."/>
            <person name="La Ragione R."/>
            <person name="Hildebrand F."/>
            <person name="Pallen M.J."/>
        </authorList>
    </citation>
    <scope>NUCLEOTIDE SEQUENCE</scope>
    <source>
        <strain evidence="10">378</strain>
    </source>
</reference>
<evidence type="ECO:0000256" key="6">
    <source>
        <dbReference type="ARBA" id="ARBA00022592"/>
    </source>
</evidence>
<dbReference type="PIRSF" id="PIRSF003107">
    <property type="entry name" value="PhoU"/>
    <property type="match status" value="1"/>
</dbReference>
<evidence type="ECO:0000256" key="2">
    <source>
        <dbReference type="ARBA" id="ARBA00008107"/>
    </source>
</evidence>
<protein>
    <recommendedName>
        <fullName evidence="8">Phosphate-specific transport system accessory protein PhoU</fullName>
    </recommendedName>
</protein>
<dbReference type="EMBL" id="JAHLFE010000118">
    <property type="protein sequence ID" value="MBU3844403.1"/>
    <property type="molecule type" value="Genomic_DNA"/>
</dbReference>
<evidence type="ECO:0000313" key="10">
    <source>
        <dbReference type="EMBL" id="MBU3844403.1"/>
    </source>
</evidence>
<dbReference type="GO" id="GO:0005737">
    <property type="term" value="C:cytoplasm"/>
    <property type="evidence" value="ECO:0007669"/>
    <property type="project" value="UniProtKB-SubCell"/>
</dbReference>
<evidence type="ECO:0000256" key="7">
    <source>
        <dbReference type="ARBA" id="ARBA00056181"/>
    </source>
</evidence>
<dbReference type="InterPro" id="IPR026022">
    <property type="entry name" value="PhoU_dom"/>
</dbReference>
<evidence type="ECO:0000259" key="9">
    <source>
        <dbReference type="Pfam" id="PF01895"/>
    </source>
</evidence>
<dbReference type="AlphaFoldDB" id="A0A948TGR2"/>
<proteinExistence type="inferred from homology"/>
<name>A0A948TGR2_9GAMM</name>